<dbReference type="SUPFAM" id="SSF69103">
    <property type="entry name" value="Arp2/3 complex 16 kDa subunit ARPC5"/>
    <property type="match status" value="1"/>
</dbReference>
<dbReference type="GO" id="GO:0034314">
    <property type="term" value="P:Arp2/3 complex-mediated actin nucleation"/>
    <property type="evidence" value="ECO:0007669"/>
    <property type="project" value="InterPro"/>
</dbReference>
<reference evidence="2" key="1">
    <citation type="submission" date="2025-08" db="UniProtKB">
        <authorList>
            <consortium name="Ensembl"/>
        </authorList>
    </citation>
    <scope>IDENTIFICATION</scope>
</reference>
<evidence type="ECO:0000313" key="2">
    <source>
        <dbReference type="Ensembl" id="ENSSOCP00000020341.1"/>
    </source>
</evidence>
<name>A0A8D0KZ38_STROC</name>
<dbReference type="GO" id="GO:0005885">
    <property type="term" value="C:Arp2/3 protein complex"/>
    <property type="evidence" value="ECO:0007669"/>
    <property type="project" value="InterPro"/>
</dbReference>
<protein>
    <submittedName>
        <fullName evidence="2">Uncharacterized protein</fullName>
    </submittedName>
</protein>
<dbReference type="GO" id="GO:0030833">
    <property type="term" value="P:regulation of actin filament polymerization"/>
    <property type="evidence" value="ECO:0007669"/>
    <property type="project" value="InterPro"/>
</dbReference>
<dbReference type="AlphaFoldDB" id="A0A8D0KZ38"/>
<proteinExistence type="predicted"/>
<evidence type="ECO:0000313" key="3">
    <source>
        <dbReference type="Proteomes" id="UP000694551"/>
    </source>
</evidence>
<dbReference type="Proteomes" id="UP000694551">
    <property type="component" value="Unplaced"/>
</dbReference>
<dbReference type="InterPro" id="IPR036743">
    <property type="entry name" value="ARPC5_sf"/>
</dbReference>
<sequence length="210" mass="22755">MTKHTVSLARFHWVDVDEYDENKFVDEEEGGDGQARADEGEVDSCLRQYPSAARREVVPSGAGVAGRGAGSSGHRCCLLREQLHPALPPMGDPAMSRHEGSEGLRDGLEEGGRTSSSSSGQRPRCPGAAVSGRCLTVKGGGPGGMAERRAPCACSHSCLPGWLVELFPPAAAGLLSRRCWRWARPLLEGYKLQKCWRIISFTRILIQRRA</sequence>
<accession>A0A8D0KZ38</accession>
<reference evidence="2" key="2">
    <citation type="submission" date="2025-09" db="UniProtKB">
        <authorList>
            <consortium name="Ensembl"/>
        </authorList>
    </citation>
    <scope>IDENTIFICATION</scope>
</reference>
<feature type="compositionally biased region" description="Basic and acidic residues" evidence="1">
    <location>
        <begin position="95"/>
        <end position="112"/>
    </location>
</feature>
<keyword evidence="3" id="KW-1185">Reference proteome</keyword>
<evidence type="ECO:0000256" key="1">
    <source>
        <dbReference type="SAM" id="MobiDB-lite"/>
    </source>
</evidence>
<dbReference type="Ensembl" id="ENSSOCT00000020854.1">
    <property type="protein sequence ID" value="ENSSOCP00000020341.1"/>
    <property type="gene ID" value="ENSSOCG00000015215.1"/>
</dbReference>
<feature type="region of interest" description="Disordered" evidence="1">
    <location>
        <begin position="87"/>
        <end position="128"/>
    </location>
</feature>
<dbReference type="Gene3D" id="1.25.40.190">
    <property type="entry name" value="Actin-related protein 2/3 complex subunit 5"/>
    <property type="match status" value="1"/>
</dbReference>
<organism evidence="2 3">
    <name type="scientific">Strix occidentalis caurina</name>
    <name type="common">northern spotted owl</name>
    <dbReference type="NCBI Taxonomy" id="311401"/>
    <lineage>
        <taxon>Eukaryota</taxon>
        <taxon>Metazoa</taxon>
        <taxon>Chordata</taxon>
        <taxon>Craniata</taxon>
        <taxon>Vertebrata</taxon>
        <taxon>Euteleostomi</taxon>
        <taxon>Archelosauria</taxon>
        <taxon>Archosauria</taxon>
        <taxon>Dinosauria</taxon>
        <taxon>Saurischia</taxon>
        <taxon>Theropoda</taxon>
        <taxon>Coelurosauria</taxon>
        <taxon>Aves</taxon>
        <taxon>Neognathae</taxon>
        <taxon>Neoaves</taxon>
        <taxon>Telluraves</taxon>
        <taxon>Strigiformes</taxon>
        <taxon>Strigidae</taxon>
        <taxon>Strix</taxon>
    </lineage>
</organism>